<organism evidence="1 2">
    <name type="scientific">Bacteroides reticulotermitis</name>
    <dbReference type="NCBI Taxonomy" id="1133319"/>
    <lineage>
        <taxon>Bacteria</taxon>
        <taxon>Pseudomonadati</taxon>
        <taxon>Bacteroidota</taxon>
        <taxon>Bacteroidia</taxon>
        <taxon>Bacteroidales</taxon>
        <taxon>Bacteroidaceae</taxon>
        <taxon>Bacteroides</taxon>
    </lineage>
</organism>
<sequence>MFLKNIKVFQGEYLNLSGKGIHAKIRFLPSFKLYFLLPYKKEKIFHLSWSHHFSLINQIINTLQNERCFPKGVSLIIFSHFCLFFSLSLINFEGSLILFSCISHEIRLYFPESL</sequence>
<proteinExistence type="predicted"/>
<dbReference type="AlphaFoldDB" id="A0A840D634"/>
<reference evidence="1" key="1">
    <citation type="submission" date="2020-08" db="EMBL/GenBank/DDBJ databases">
        <title>Genomic Encyclopedia of Type Strains, Phase IV (KMG-IV): sequencing the most valuable type-strain genomes for metagenomic binning, comparative biology and taxonomic classification.</title>
        <authorList>
            <person name="Goeker M."/>
        </authorList>
    </citation>
    <scope>NUCLEOTIDE SEQUENCE [LARGE SCALE GENOMIC DNA]</scope>
    <source>
        <strain evidence="1">DSM 105720</strain>
    </source>
</reference>
<comment type="caution">
    <text evidence="1">The sequence shown here is derived from an EMBL/GenBank/DDBJ whole genome shotgun (WGS) entry which is preliminary data.</text>
</comment>
<name>A0A840D634_9BACE</name>
<evidence type="ECO:0000313" key="2">
    <source>
        <dbReference type="Proteomes" id="UP000560658"/>
    </source>
</evidence>
<keyword evidence="2" id="KW-1185">Reference proteome</keyword>
<evidence type="ECO:0000313" key="1">
    <source>
        <dbReference type="EMBL" id="MBB4044954.1"/>
    </source>
</evidence>
<dbReference type="Proteomes" id="UP000560658">
    <property type="component" value="Unassembled WGS sequence"/>
</dbReference>
<dbReference type="EMBL" id="JACIER010000011">
    <property type="protein sequence ID" value="MBB4044954.1"/>
    <property type="molecule type" value="Genomic_DNA"/>
</dbReference>
<accession>A0A840D634</accession>
<gene>
    <name evidence="1" type="ORF">GGR06_002756</name>
</gene>
<protein>
    <submittedName>
        <fullName evidence="1">Uncharacterized protein</fullName>
    </submittedName>
</protein>